<gene>
    <name evidence="2" type="ORF">SAMN05444123_106228</name>
</gene>
<evidence type="ECO:0000259" key="1">
    <source>
        <dbReference type="PROSITE" id="PS50208"/>
    </source>
</evidence>
<accession>A0A1H8U0P9</accession>
<dbReference type="SUPFAM" id="SSF52129">
    <property type="entry name" value="Caspase-like"/>
    <property type="match status" value="1"/>
</dbReference>
<dbReference type="GO" id="GO:0004197">
    <property type="term" value="F:cysteine-type endopeptidase activity"/>
    <property type="evidence" value="ECO:0007669"/>
    <property type="project" value="InterPro"/>
</dbReference>
<dbReference type="AlphaFoldDB" id="A0A1H8U0P9"/>
<organism evidence="2 3">
    <name type="scientific">Rhodopseudomonas pseudopalustris</name>
    <dbReference type="NCBI Taxonomy" id="1513892"/>
    <lineage>
        <taxon>Bacteria</taxon>
        <taxon>Pseudomonadati</taxon>
        <taxon>Pseudomonadota</taxon>
        <taxon>Alphaproteobacteria</taxon>
        <taxon>Hyphomicrobiales</taxon>
        <taxon>Nitrobacteraceae</taxon>
        <taxon>Rhodopseudomonas</taxon>
    </lineage>
</organism>
<dbReference type="EMBL" id="FODT01000006">
    <property type="protein sequence ID" value="SEO96842.1"/>
    <property type="molecule type" value="Genomic_DNA"/>
</dbReference>
<dbReference type="Proteomes" id="UP000199615">
    <property type="component" value="Unassembled WGS sequence"/>
</dbReference>
<keyword evidence="3" id="KW-1185">Reference proteome</keyword>
<dbReference type="PROSITE" id="PS50208">
    <property type="entry name" value="CASPASE_P20"/>
    <property type="match status" value="1"/>
</dbReference>
<name>A0A1H8U0P9_9BRAD</name>
<dbReference type="InterPro" id="IPR029030">
    <property type="entry name" value="Caspase-like_dom_sf"/>
</dbReference>
<dbReference type="Gene3D" id="3.40.50.1460">
    <property type="match status" value="1"/>
</dbReference>
<dbReference type="Pfam" id="PF00656">
    <property type="entry name" value="Peptidase_C14"/>
    <property type="match status" value="1"/>
</dbReference>
<evidence type="ECO:0000313" key="2">
    <source>
        <dbReference type="EMBL" id="SEO96842.1"/>
    </source>
</evidence>
<dbReference type="OrthoDB" id="7957531at2"/>
<sequence length="291" mass="30698">MTFRAPGLSRRSMTTIAALIGVVSLAIGAHAALNKRVGDVDPAKDAARIEGNGPTASRFALVIGNGRYPDASEPLIQPINDARALSGALRREGFDVDMIEDARRDDMLQAVERMKARVTKDSTVVLFFGGYGIQSGRESYMIPVDANIWNEADVRRSGVSIESVLGEMRERGVHAKLAIIDASRRNPYERRFRSYSHGLAPINAPANALVLSSTTPGKVAEDGEGQNSVLVGALLGSISSRLASAEAAFTKARLAVTRATNGAQVPSLTSSLVDDVKLAPVTADATPASGG</sequence>
<dbReference type="InterPro" id="IPR052039">
    <property type="entry name" value="Caspase-related_regulators"/>
</dbReference>
<reference evidence="3" key="1">
    <citation type="submission" date="2016-10" db="EMBL/GenBank/DDBJ databases">
        <authorList>
            <person name="Varghese N."/>
            <person name="Submissions S."/>
        </authorList>
    </citation>
    <scope>NUCLEOTIDE SEQUENCE [LARGE SCALE GENOMIC DNA]</scope>
    <source>
        <strain evidence="3">DSM 123</strain>
    </source>
</reference>
<dbReference type="GO" id="GO:0006508">
    <property type="term" value="P:proteolysis"/>
    <property type="evidence" value="ECO:0007669"/>
    <property type="project" value="InterPro"/>
</dbReference>
<dbReference type="InterPro" id="IPR001309">
    <property type="entry name" value="Pept_C14_p20"/>
</dbReference>
<feature type="domain" description="Caspase family p20" evidence="1">
    <location>
        <begin position="56"/>
        <end position="136"/>
    </location>
</feature>
<dbReference type="RefSeq" id="WP_092684469.1">
    <property type="nucleotide sequence ID" value="NZ_FODT01000006.1"/>
</dbReference>
<protein>
    <submittedName>
        <fullName evidence="2">Caspase domain-containing protein</fullName>
    </submittedName>
</protein>
<evidence type="ECO:0000313" key="3">
    <source>
        <dbReference type="Proteomes" id="UP000199615"/>
    </source>
</evidence>
<dbReference type="InterPro" id="IPR011600">
    <property type="entry name" value="Pept_C14_caspase"/>
</dbReference>
<dbReference type="PANTHER" id="PTHR22576:SF37">
    <property type="entry name" value="MUCOSA-ASSOCIATED LYMPHOID TISSUE LYMPHOMA TRANSLOCATION PROTEIN 1"/>
    <property type="match status" value="1"/>
</dbReference>
<proteinExistence type="predicted"/>
<dbReference type="PANTHER" id="PTHR22576">
    <property type="entry name" value="MUCOSA ASSOCIATED LYMPHOID TISSUE LYMPHOMA TRANSLOCATION PROTEIN 1/PARACASPASE"/>
    <property type="match status" value="1"/>
</dbReference>